<keyword evidence="4" id="KW-1185">Reference proteome</keyword>
<keyword evidence="2" id="KW-1133">Transmembrane helix</keyword>
<protein>
    <submittedName>
        <fullName evidence="3">Uncharacterized protein</fullName>
    </submittedName>
</protein>
<name>A0ABU6RRL7_9FABA</name>
<evidence type="ECO:0000256" key="1">
    <source>
        <dbReference type="SAM" id="MobiDB-lite"/>
    </source>
</evidence>
<feature type="region of interest" description="Disordered" evidence="1">
    <location>
        <begin position="135"/>
        <end position="157"/>
    </location>
</feature>
<feature type="transmembrane region" description="Helical" evidence="2">
    <location>
        <begin position="78"/>
        <end position="97"/>
    </location>
</feature>
<evidence type="ECO:0000313" key="4">
    <source>
        <dbReference type="Proteomes" id="UP001341840"/>
    </source>
</evidence>
<keyword evidence="2" id="KW-0812">Transmembrane</keyword>
<feature type="transmembrane region" description="Helical" evidence="2">
    <location>
        <begin position="103"/>
        <end position="124"/>
    </location>
</feature>
<comment type="caution">
    <text evidence="3">The sequence shown here is derived from an EMBL/GenBank/DDBJ whole genome shotgun (WGS) entry which is preliminary data.</text>
</comment>
<feature type="transmembrane region" description="Helical" evidence="2">
    <location>
        <begin position="5"/>
        <end position="22"/>
    </location>
</feature>
<feature type="compositionally biased region" description="Low complexity" evidence="1">
    <location>
        <begin position="135"/>
        <end position="144"/>
    </location>
</feature>
<sequence>MRDVVVYALYGGVSFGSLWLAFHPLPHIIQVLIVVFDFITLVFATLYSVTPPKNQIEIEMPPSNSQVEAQRAVMRKNAVVFMFSAVVSCCILWLLGYPPPDKFRVVILVVMAFIFTITIFYLVYSIFNSRRMRMTNPTSSPETSPTHHKSTSANNLN</sequence>
<keyword evidence="2" id="KW-0472">Membrane</keyword>
<organism evidence="3 4">
    <name type="scientific">Stylosanthes scabra</name>
    <dbReference type="NCBI Taxonomy" id="79078"/>
    <lineage>
        <taxon>Eukaryota</taxon>
        <taxon>Viridiplantae</taxon>
        <taxon>Streptophyta</taxon>
        <taxon>Embryophyta</taxon>
        <taxon>Tracheophyta</taxon>
        <taxon>Spermatophyta</taxon>
        <taxon>Magnoliopsida</taxon>
        <taxon>eudicotyledons</taxon>
        <taxon>Gunneridae</taxon>
        <taxon>Pentapetalae</taxon>
        <taxon>rosids</taxon>
        <taxon>fabids</taxon>
        <taxon>Fabales</taxon>
        <taxon>Fabaceae</taxon>
        <taxon>Papilionoideae</taxon>
        <taxon>50 kb inversion clade</taxon>
        <taxon>dalbergioids sensu lato</taxon>
        <taxon>Dalbergieae</taxon>
        <taxon>Pterocarpus clade</taxon>
        <taxon>Stylosanthes</taxon>
    </lineage>
</organism>
<dbReference type="EMBL" id="JASCZI010031356">
    <property type="protein sequence ID" value="MED6126590.1"/>
    <property type="molecule type" value="Genomic_DNA"/>
</dbReference>
<dbReference type="Proteomes" id="UP001341840">
    <property type="component" value="Unassembled WGS sequence"/>
</dbReference>
<reference evidence="3 4" key="1">
    <citation type="journal article" date="2023" name="Plants (Basel)">
        <title>Bridging the Gap: Combining Genomics and Transcriptomics Approaches to Understand Stylosanthes scabra, an Orphan Legume from the Brazilian Caatinga.</title>
        <authorList>
            <person name="Ferreira-Neto J.R.C."/>
            <person name="da Silva M.D."/>
            <person name="Binneck E."/>
            <person name="de Melo N.F."/>
            <person name="da Silva R.H."/>
            <person name="de Melo A.L.T.M."/>
            <person name="Pandolfi V."/>
            <person name="Bustamante F.O."/>
            <person name="Brasileiro-Vidal A.C."/>
            <person name="Benko-Iseppon A.M."/>
        </authorList>
    </citation>
    <scope>NUCLEOTIDE SEQUENCE [LARGE SCALE GENOMIC DNA]</scope>
    <source>
        <tissue evidence="3">Leaves</tissue>
    </source>
</reference>
<feature type="transmembrane region" description="Helical" evidence="2">
    <location>
        <begin position="28"/>
        <end position="50"/>
    </location>
</feature>
<gene>
    <name evidence="3" type="ORF">PIB30_079920</name>
</gene>
<proteinExistence type="predicted"/>
<accession>A0ABU6RRL7</accession>
<evidence type="ECO:0000313" key="3">
    <source>
        <dbReference type="EMBL" id="MED6126590.1"/>
    </source>
</evidence>
<evidence type="ECO:0000256" key="2">
    <source>
        <dbReference type="SAM" id="Phobius"/>
    </source>
</evidence>